<dbReference type="Gene3D" id="2.30.30.40">
    <property type="entry name" value="SH3 Domains"/>
    <property type="match status" value="1"/>
</dbReference>
<feature type="transmembrane region" description="Helical" evidence="3">
    <location>
        <begin position="831"/>
        <end position="851"/>
    </location>
</feature>
<dbReference type="SMART" id="SM00287">
    <property type="entry name" value="SH3b"/>
    <property type="match status" value="1"/>
</dbReference>
<dbReference type="Proteomes" id="UP000319908">
    <property type="component" value="Unassembled WGS sequence"/>
</dbReference>
<feature type="compositionally biased region" description="Polar residues" evidence="2">
    <location>
        <begin position="468"/>
        <end position="483"/>
    </location>
</feature>
<keyword evidence="3" id="KW-0812">Transmembrane</keyword>
<dbReference type="Pfam" id="PF13414">
    <property type="entry name" value="TPR_11"/>
    <property type="match status" value="1"/>
</dbReference>
<dbReference type="InterPro" id="IPR025738">
    <property type="entry name" value="BatD"/>
</dbReference>
<feature type="transmembrane region" description="Helical" evidence="3">
    <location>
        <begin position="490"/>
        <end position="511"/>
    </location>
</feature>
<keyword evidence="3" id="KW-1133">Transmembrane helix</keyword>
<evidence type="ECO:0000259" key="5">
    <source>
        <dbReference type="SMART" id="SM00287"/>
    </source>
</evidence>
<dbReference type="AlphaFoldDB" id="A0A5C6C504"/>
<feature type="region of interest" description="Disordered" evidence="2">
    <location>
        <begin position="453"/>
        <end position="483"/>
    </location>
</feature>
<evidence type="ECO:0000256" key="4">
    <source>
        <dbReference type="SAM" id="SignalP"/>
    </source>
</evidence>
<proteinExistence type="predicted"/>
<protein>
    <recommendedName>
        <fullName evidence="5">SH3b domain-containing protein</fullName>
    </recommendedName>
</protein>
<keyword evidence="7" id="KW-1185">Reference proteome</keyword>
<dbReference type="PROSITE" id="PS50005">
    <property type="entry name" value="TPR"/>
    <property type="match status" value="1"/>
</dbReference>
<dbReference type="PANTHER" id="PTHR40940">
    <property type="entry name" value="PROTEIN BATD-RELATED"/>
    <property type="match status" value="1"/>
</dbReference>
<dbReference type="SUPFAM" id="SSF48452">
    <property type="entry name" value="TPR-like"/>
    <property type="match status" value="1"/>
</dbReference>
<dbReference type="Gene3D" id="1.25.40.10">
    <property type="entry name" value="Tetratricopeptide repeat domain"/>
    <property type="match status" value="1"/>
</dbReference>
<feature type="transmembrane region" description="Helical" evidence="3">
    <location>
        <begin position="857"/>
        <end position="877"/>
    </location>
</feature>
<feature type="domain" description="SH3b" evidence="5">
    <location>
        <begin position="885"/>
        <end position="949"/>
    </location>
</feature>
<keyword evidence="3" id="KW-0472">Membrane</keyword>
<reference evidence="6 7" key="1">
    <citation type="journal article" date="2020" name="Antonie Van Leeuwenhoek">
        <title>Rhodopirellula heiligendammensis sp. nov., Rhodopirellula pilleata sp. nov., and Rhodopirellula solitaria sp. nov. isolated from natural or artificial marine surfaces in Northern Germany and California, USA, and emended description of the genus Rhodopirellula.</title>
        <authorList>
            <person name="Kallscheuer N."/>
            <person name="Wiegand S."/>
            <person name="Jogler M."/>
            <person name="Boedeker C."/>
            <person name="Peeters S.H."/>
            <person name="Rast P."/>
            <person name="Heuer A."/>
            <person name="Jetten M.S.M."/>
            <person name="Rohde M."/>
            <person name="Jogler C."/>
        </authorList>
    </citation>
    <scope>NUCLEOTIDE SEQUENCE [LARGE SCALE GENOMIC DNA]</scope>
    <source>
        <strain evidence="6 7">Poly21</strain>
    </source>
</reference>
<comment type="caution">
    <text evidence="6">The sequence shown here is derived from an EMBL/GenBank/DDBJ whole genome shotgun (WGS) entry which is preliminary data.</text>
</comment>
<evidence type="ECO:0000313" key="6">
    <source>
        <dbReference type="EMBL" id="TWU19643.1"/>
    </source>
</evidence>
<evidence type="ECO:0000313" key="7">
    <source>
        <dbReference type="Proteomes" id="UP000319908"/>
    </source>
</evidence>
<evidence type="ECO:0000256" key="2">
    <source>
        <dbReference type="SAM" id="MobiDB-lite"/>
    </source>
</evidence>
<dbReference type="Pfam" id="PF08239">
    <property type="entry name" value="SH3_3"/>
    <property type="match status" value="1"/>
</dbReference>
<keyword evidence="4" id="KW-0732">Signal</keyword>
<organism evidence="6 7">
    <name type="scientific">Allorhodopirellula heiligendammensis</name>
    <dbReference type="NCBI Taxonomy" id="2714739"/>
    <lineage>
        <taxon>Bacteria</taxon>
        <taxon>Pseudomonadati</taxon>
        <taxon>Planctomycetota</taxon>
        <taxon>Planctomycetia</taxon>
        <taxon>Pirellulales</taxon>
        <taxon>Pirellulaceae</taxon>
        <taxon>Allorhodopirellula</taxon>
    </lineage>
</organism>
<accession>A0A5C6C504</accession>
<dbReference type="SMART" id="SM00028">
    <property type="entry name" value="TPR"/>
    <property type="match status" value="1"/>
</dbReference>
<dbReference type="Pfam" id="PF13584">
    <property type="entry name" value="BatD"/>
    <property type="match status" value="2"/>
</dbReference>
<dbReference type="InterPro" id="IPR003646">
    <property type="entry name" value="SH3-like_bac-type"/>
</dbReference>
<sequence>MKSIFHSFLLVALLAATAVAAEVDTQISTRETFVGRPVVLQISVVDAADYQEPVLPNIDGCDIQSLGRPREMSQVTIINGRRSESRSAVLQYHVTPREEGTFVIPALELTVDGKPVATKPQRFVASKSETGDLMFVEIDGDQKQVYVGEPLDLTLKIWVKPFRDPATGQTLSEGDMWSTISASTLWGGFSDQVETMKRNRQRPRGEEVLRDDGTGHERSYYLYRIEATVYPKRAGSISADDVQIVVDYPTALGQARSPFGRSFADDFFGGRSPFSSMMDDDLFGAPFGRGLAITESRPIIGEVAVDATEVRPVPTEGRPHDYRGAVGQYQIVTRATPTTVDAGDPITLNIGIRGTGPMELVQAPPLSTLPELTEEFKVPDESLAGFVEDDMKVFSTTIRPRQAGVEEIPPIRFSFFNPDTKEFETVMSDPIAITVAESETLALDSIVSSATGSSPGASQASLDRHLPNFTNDSGPGVLETQSPRSTTDGWWAFVIVPPLVWIIAVIVKYWSVLRANMPSFRSPRAACLAAIERAQSADDVQEALVGFILKRSRVPANDPSDDSVASATRAVGALRLIGLYHVASEAESFLLSRHAAGTAALETSVATANTLVERVDHAISANKRSRIKRKRLPRPANGAMPTTMHSSRHGTTSLMGAILITCMAAATSLAGETAGAPGTAPQDPLDGKVQNATTDVDDVRLALTFEQQQTLLSEATEAYELALAKSQSDSADAKELLTAARTKYQMLIDSGIRNAELYTNLANAEFQTGQLGRAIAHYENAILFDPANAQARTNLAFADEQVRRGTSVVEPVSGVRGINNQVVNYLGRNTLIWLLAVSSIAFWGVLTIRLFHRLFPVWGWATVPFLLLIISLGSVVLTESNPRLPWNAVIVSDTVNLHAGDGTEFETVVNIDAAQGHRVEVINRRGNWSQIRTSEGQTGWLPDKDLQTVSAT</sequence>
<dbReference type="RefSeq" id="WP_146406416.1">
    <property type="nucleotide sequence ID" value="NZ_SJPU01000001.1"/>
</dbReference>
<gene>
    <name evidence="6" type="ORF">Poly21_18180</name>
</gene>
<feature type="repeat" description="TPR" evidence="1">
    <location>
        <begin position="755"/>
        <end position="788"/>
    </location>
</feature>
<feature type="signal peptide" evidence="4">
    <location>
        <begin position="1"/>
        <end position="20"/>
    </location>
</feature>
<dbReference type="PANTHER" id="PTHR40940:SF2">
    <property type="entry name" value="BATD"/>
    <property type="match status" value="1"/>
</dbReference>
<keyword evidence="1" id="KW-0802">TPR repeat</keyword>
<evidence type="ECO:0000256" key="1">
    <source>
        <dbReference type="PROSITE-ProRule" id="PRU00339"/>
    </source>
</evidence>
<dbReference type="InterPro" id="IPR011990">
    <property type="entry name" value="TPR-like_helical_dom_sf"/>
</dbReference>
<evidence type="ECO:0000256" key="3">
    <source>
        <dbReference type="SAM" id="Phobius"/>
    </source>
</evidence>
<feature type="chain" id="PRO_5022959539" description="SH3b domain-containing protein" evidence="4">
    <location>
        <begin position="21"/>
        <end position="952"/>
    </location>
</feature>
<dbReference type="InterPro" id="IPR019734">
    <property type="entry name" value="TPR_rpt"/>
</dbReference>
<dbReference type="OrthoDB" id="226310at2"/>
<name>A0A5C6C504_9BACT</name>
<dbReference type="EMBL" id="SJPU01000001">
    <property type="protein sequence ID" value="TWU19643.1"/>
    <property type="molecule type" value="Genomic_DNA"/>
</dbReference>